<dbReference type="Gene3D" id="3.20.20.370">
    <property type="entry name" value="Glycoside hydrolase/deacetylase"/>
    <property type="match status" value="1"/>
</dbReference>
<dbReference type="Pfam" id="PF11959">
    <property type="entry name" value="DUF3473"/>
    <property type="match status" value="1"/>
</dbReference>
<comment type="caution">
    <text evidence="2">The sequence shown here is derived from an EMBL/GenBank/DDBJ whole genome shotgun (WGS) entry which is preliminary data.</text>
</comment>
<evidence type="ECO:0000259" key="1">
    <source>
        <dbReference type="PROSITE" id="PS51677"/>
    </source>
</evidence>
<dbReference type="PROSITE" id="PS51677">
    <property type="entry name" value="NODB"/>
    <property type="match status" value="1"/>
</dbReference>
<dbReference type="Proteomes" id="UP000317355">
    <property type="component" value="Unassembled WGS sequence"/>
</dbReference>
<dbReference type="PANTHER" id="PTHR47561">
    <property type="entry name" value="POLYSACCHARIDE DEACETYLASE FAMILY PROTEIN (AFU_ORTHOLOGUE AFUA_6G05030)"/>
    <property type="match status" value="1"/>
</dbReference>
<dbReference type="SUPFAM" id="SSF88713">
    <property type="entry name" value="Glycoside hydrolase/deacetylase"/>
    <property type="match status" value="1"/>
</dbReference>
<reference evidence="2 3" key="1">
    <citation type="submission" date="2019-07" db="EMBL/GenBank/DDBJ databases">
        <title>The pathways for chlorine oxyanion respiration interact through the shared metabolite chlorate.</title>
        <authorList>
            <person name="Barnum T.P."/>
            <person name="Cheng Y."/>
            <person name="Hill K.A."/>
            <person name="Lucas L.N."/>
            <person name="Carlson H.K."/>
            <person name="Coates J.D."/>
        </authorList>
    </citation>
    <scope>NUCLEOTIDE SEQUENCE [LARGE SCALE GENOMIC DNA]</scope>
    <source>
        <strain evidence="2">BK-3</strain>
    </source>
</reference>
<dbReference type="CDD" id="cd10941">
    <property type="entry name" value="CE4_PuuE_HpPgdA_like_2"/>
    <property type="match status" value="1"/>
</dbReference>
<accession>A0A558CIK7</accession>
<dbReference type="AlphaFoldDB" id="A0A558CIK7"/>
<dbReference type="InterPro" id="IPR002509">
    <property type="entry name" value="NODB_dom"/>
</dbReference>
<evidence type="ECO:0000313" key="2">
    <source>
        <dbReference type="EMBL" id="TVT48588.1"/>
    </source>
</evidence>
<dbReference type="EMBL" id="VMRY01000134">
    <property type="protein sequence ID" value="TVT48588.1"/>
    <property type="molecule type" value="Genomic_DNA"/>
</dbReference>
<gene>
    <name evidence="2" type="ORF">FHK82_17685</name>
</gene>
<dbReference type="InterPro" id="IPR014344">
    <property type="entry name" value="XrtA_polysacc_deacetyl"/>
</dbReference>
<name>A0A558CIK7_9GAMM</name>
<dbReference type="GO" id="GO:0016810">
    <property type="term" value="F:hydrolase activity, acting on carbon-nitrogen (but not peptide) bonds"/>
    <property type="evidence" value="ECO:0007669"/>
    <property type="project" value="InterPro"/>
</dbReference>
<dbReference type="PANTHER" id="PTHR47561:SF1">
    <property type="entry name" value="POLYSACCHARIDE DEACETYLASE FAMILY PROTEIN (AFU_ORTHOLOGUE AFUA_6G05030)"/>
    <property type="match status" value="1"/>
</dbReference>
<dbReference type="InterPro" id="IPR045235">
    <property type="entry name" value="PuuE_HpPgdA-like"/>
</dbReference>
<dbReference type="InterPro" id="IPR022560">
    <property type="entry name" value="DUF3473"/>
</dbReference>
<dbReference type="InterPro" id="IPR011330">
    <property type="entry name" value="Glyco_hydro/deAcase_b/a-brl"/>
</dbReference>
<proteinExistence type="predicted"/>
<sequence>MTVDVEDYFHVSAFENHIEKAQWDTLECRIERNIARILALYSDCNIKATFFILGWIAERYPAIVKTIAKEGHEIACHSYWHRRASSQTKSEFEAEIVETKTLLEDLSGIEVIGYRAPSYSIGADNLWAHDILLEAGYRYSSSIYPISHDHYGMPDAPRFSYQPIADSDFLEIPITTAYWMNKKLPAGGGGYFRFFPYAFSKMLLNRVNKNDNQPAIFYFHPWELDPDQPRQSNISMKTRFRHYLNLNRMERRLEKLCQDFKWGRMDEIFLSNSVKDRA</sequence>
<evidence type="ECO:0000313" key="3">
    <source>
        <dbReference type="Proteomes" id="UP000317355"/>
    </source>
</evidence>
<organism evidence="2 3">
    <name type="scientific">Sedimenticola thiotaurini</name>
    <dbReference type="NCBI Taxonomy" id="1543721"/>
    <lineage>
        <taxon>Bacteria</taxon>
        <taxon>Pseudomonadati</taxon>
        <taxon>Pseudomonadota</taxon>
        <taxon>Gammaproteobacteria</taxon>
        <taxon>Chromatiales</taxon>
        <taxon>Sedimenticolaceae</taxon>
        <taxon>Sedimenticola</taxon>
    </lineage>
</organism>
<protein>
    <submittedName>
        <fullName evidence="2">DUF3473 domain-containing protein</fullName>
    </submittedName>
</protein>
<dbReference type="GO" id="GO:0005975">
    <property type="term" value="P:carbohydrate metabolic process"/>
    <property type="evidence" value="ECO:0007669"/>
    <property type="project" value="InterPro"/>
</dbReference>
<dbReference type="Pfam" id="PF01522">
    <property type="entry name" value="Polysacc_deac_1"/>
    <property type="match status" value="1"/>
</dbReference>
<dbReference type="NCBIfam" id="TIGR03006">
    <property type="entry name" value="pepcterm_polyde"/>
    <property type="match status" value="1"/>
</dbReference>
<feature type="domain" description="NodB homology" evidence="1">
    <location>
        <begin position="20"/>
        <end position="278"/>
    </location>
</feature>